<organism evidence="3 4">
    <name type="scientific">Mesomycoplasma molare</name>
    <dbReference type="NCBI Taxonomy" id="171288"/>
    <lineage>
        <taxon>Bacteria</taxon>
        <taxon>Bacillati</taxon>
        <taxon>Mycoplasmatota</taxon>
        <taxon>Mycoplasmoidales</taxon>
        <taxon>Metamycoplasmataceae</taxon>
        <taxon>Mesomycoplasma</taxon>
    </lineage>
</organism>
<dbReference type="Proteomes" id="UP001058364">
    <property type="component" value="Chromosome"/>
</dbReference>
<comment type="function">
    <text evidence="2">One of several proteins that assist in the late maturation steps of the functional core of the 30S ribosomal subunit. Associates with free 30S ribosomal subunits (but not with 30S subunits that are part of 70S ribosomes or polysomes). Required for efficient processing of 16S rRNA. May interact with the 5'-terminal helix region of 16S rRNA.</text>
</comment>
<gene>
    <name evidence="2 3" type="primary">rbfA</name>
    <name evidence="3" type="ORF">NX772_00880</name>
</gene>
<name>A0ABY5TUN1_9BACT</name>
<evidence type="ECO:0000256" key="2">
    <source>
        <dbReference type="HAMAP-Rule" id="MF_00003"/>
    </source>
</evidence>
<keyword evidence="4" id="KW-1185">Reference proteome</keyword>
<reference evidence="3" key="1">
    <citation type="submission" date="2022-08" db="EMBL/GenBank/DDBJ databases">
        <title>Complete genome sequence of Mycoplasma molare type strain H 542.</title>
        <authorList>
            <person name="Spergser J."/>
        </authorList>
    </citation>
    <scope>NUCLEOTIDE SEQUENCE</scope>
    <source>
        <strain evidence="3">H 542</strain>
    </source>
</reference>
<keyword evidence="1 2" id="KW-0690">Ribosome biogenesis</keyword>
<comment type="subcellular location">
    <subcellularLocation>
        <location evidence="2">Cytoplasm</location>
    </subcellularLocation>
</comment>
<dbReference type="InterPro" id="IPR000238">
    <property type="entry name" value="RbfA"/>
</dbReference>
<dbReference type="InterPro" id="IPR023799">
    <property type="entry name" value="RbfA_dom_sf"/>
</dbReference>
<dbReference type="Pfam" id="PF02033">
    <property type="entry name" value="RBFA"/>
    <property type="match status" value="1"/>
</dbReference>
<sequence>MNKITLRKKESHYFLLVSKIIGEEITNSNVYGATVNDVKLSNDGSHLKIFLSFIKNSQKGLEAINNAKGYIRSQIAKTVNSRKVPELHFFLDEVFNSAQKIEEILKEIKKQKNQND</sequence>
<dbReference type="RefSeq" id="WP_027123433.1">
    <property type="nucleotide sequence ID" value="NZ_CP103423.1"/>
</dbReference>
<dbReference type="HAMAP" id="MF_00003">
    <property type="entry name" value="RbfA"/>
    <property type="match status" value="1"/>
</dbReference>
<dbReference type="PANTHER" id="PTHR33515:SF1">
    <property type="entry name" value="RIBOSOME-BINDING FACTOR A, CHLOROPLASTIC-RELATED"/>
    <property type="match status" value="1"/>
</dbReference>
<proteinExistence type="inferred from homology"/>
<dbReference type="PANTHER" id="PTHR33515">
    <property type="entry name" value="RIBOSOME-BINDING FACTOR A, CHLOROPLASTIC-RELATED"/>
    <property type="match status" value="1"/>
</dbReference>
<evidence type="ECO:0000313" key="4">
    <source>
        <dbReference type="Proteomes" id="UP001058364"/>
    </source>
</evidence>
<evidence type="ECO:0000313" key="3">
    <source>
        <dbReference type="EMBL" id="UWD34369.1"/>
    </source>
</evidence>
<dbReference type="InterPro" id="IPR015946">
    <property type="entry name" value="KH_dom-like_a/b"/>
</dbReference>
<evidence type="ECO:0000256" key="1">
    <source>
        <dbReference type="ARBA" id="ARBA00022517"/>
    </source>
</evidence>
<accession>A0ABY5TUN1</accession>
<dbReference type="SUPFAM" id="SSF89919">
    <property type="entry name" value="Ribosome-binding factor A, RbfA"/>
    <property type="match status" value="1"/>
</dbReference>
<dbReference type="Gene3D" id="3.30.300.20">
    <property type="match status" value="1"/>
</dbReference>
<comment type="subunit">
    <text evidence="2">Monomer. Binds 30S ribosomal subunits, but not 50S ribosomal subunits or 70S ribosomes.</text>
</comment>
<protein>
    <recommendedName>
        <fullName evidence="2">Ribosome-binding factor A</fullName>
    </recommendedName>
</protein>
<dbReference type="EMBL" id="CP103423">
    <property type="protein sequence ID" value="UWD34369.1"/>
    <property type="molecule type" value="Genomic_DNA"/>
</dbReference>
<comment type="similarity">
    <text evidence="2">Belongs to the RbfA family.</text>
</comment>
<dbReference type="NCBIfam" id="TIGR00082">
    <property type="entry name" value="rbfA"/>
    <property type="match status" value="1"/>
</dbReference>
<keyword evidence="2" id="KW-0963">Cytoplasm</keyword>